<dbReference type="Gene3D" id="2.70.70.10">
    <property type="entry name" value="Glucose Permease (Domain IIA)"/>
    <property type="match status" value="1"/>
</dbReference>
<dbReference type="Gene3D" id="3.10.350.10">
    <property type="entry name" value="LysM domain"/>
    <property type="match status" value="2"/>
</dbReference>
<dbReference type="InterPro" id="IPR050570">
    <property type="entry name" value="Cell_wall_metabolism_enzyme"/>
</dbReference>
<feature type="region of interest" description="Disordered" evidence="2">
    <location>
        <begin position="191"/>
        <end position="241"/>
    </location>
</feature>
<feature type="region of interest" description="Disordered" evidence="2">
    <location>
        <begin position="434"/>
        <end position="475"/>
    </location>
</feature>
<evidence type="ECO:0000313" key="4">
    <source>
        <dbReference type="EMBL" id="MBB4064977.1"/>
    </source>
</evidence>
<dbReference type="Pfam" id="PF01476">
    <property type="entry name" value="LysM"/>
    <property type="match status" value="2"/>
</dbReference>
<feature type="compositionally biased region" description="Polar residues" evidence="2">
    <location>
        <begin position="434"/>
        <end position="449"/>
    </location>
</feature>
<feature type="compositionally biased region" description="Low complexity" evidence="2">
    <location>
        <begin position="317"/>
        <end position="338"/>
    </location>
</feature>
<gene>
    <name evidence="4" type="ORF">GGR23_002164</name>
</gene>
<dbReference type="SUPFAM" id="SSF54106">
    <property type="entry name" value="LysM domain"/>
    <property type="match status" value="1"/>
</dbReference>
<organism evidence="4 5">
    <name type="scientific">Gellertiella hungarica</name>
    <dbReference type="NCBI Taxonomy" id="1572859"/>
    <lineage>
        <taxon>Bacteria</taxon>
        <taxon>Pseudomonadati</taxon>
        <taxon>Pseudomonadota</taxon>
        <taxon>Alphaproteobacteria</taxon>
        <taxon>Hyphomicrobiales</taxon>
        <taxon>Rhizobiaceae</taxon>
        <taxon>Gellertiella</taxon>
    </lineage>
</organism>
<dbReference type="PANTHER" id="PTHR21666">
    <property type="entry name" value="PEPTIDASE-RELATED"/>
    <property type="match status" value="1"/>
</dbReference>
<keyword evidence="5" id="KW-1185">Reference proteome</keyword>
<dbReference type="CDD" id="cd12797">
    <property type="entry name" value="M23_peptidase"/>
    <property type="match status" value="1"/>
</dbReference>
<accession>A0A7W6J562</accession>
<dbReference type="GO" id="GO:0004222">
    <property type="term" value="F:metalloendopeptidase activity"/>
    <property type="evidence" value="ECO:0007669"/>
    <property type="project" value="TreeGrafter"/>
</dbReference>
<keyword evidence="4" id="KW-0378">Hydrolase</keyword>
<dbReference type="InterPro" id="IPR018392">
    <property type="entry name" value="LysM"/>
</dbReference>
<comment type="similarity">
    <text evidence="1">Belongs to the E.coli NlpD/Haemophilus LppB family.</text>
</comment>
<dbReference type="AlphaFoldDB" id="A0A7W6J562"/>
<sequence length="475" mass="48086">MTTNSIPHRNITGLAGDAPIPQQDIGGYGAQTANAGVYQQPANAAATRTAALNQPFPGKPYDGVTTGTTSVSQARLASTPVAVERSTLSAPGSAAGKVALAQPMPAKIPSAPKLAELPSKSGWSANGAPSVTLRPGETIAGLSRRYGVPEKEILRVNGLASAGQVTVGQQIIIPTFGRAPNAAKGSAQVADLPTGKLPMPAKEPTNEVATLPSGGTLRNKQLADGTKLPQPAAGGGEGGTYTVKPGDSLAKIARVTGTHIDELKAANGLTASAIRVGQVLKLPGKGGAPAEAADSVKTASISAKEAAAPAATAAIAKPAAQPEAYKPPVAKETVTEAAAKADDTEAPDQTGIGKYRWPVRGAVIAGYGSNVEGNRNDGIDISVPAGTPIKAAENGVVIYAGNGLKELGNTVLVRHDDGTVTVYGNADSLNVTRGQKVQRGQTLASSGMSGNAKRPQVHFEVRKDATPVNPMTYLN</sequence>
<dbReference type="Pfam" id="PF01551">
    <property type="entry name" value="Peptidase_M23"/>
    <property type="match status" value="1"/>
</dbReference>
<comment type="caution">
    <text evidence="4">The sequence shown here is derived from an EMBL/GenBank/DDBJ whole genome shotgun (WGS) entry which is preliminary data.</text>
</comment>
<dbReference type="PROSITE" id="PS51782">
    <property type="entry name" value="LYSM"/>
    <property type="match status" value="2"/>
</dbReference>
<dbReference type="InterPro" id="IPR011055">
    <property type="entry name" value="Dup_hybrid_motif"/>
</dbReference>
<dbReference type="EMBL" id="JACIEZ010000003">
    <property type="protein sequence ID" value="MBB4064977.1"/>
    <property type="molecule type" value="Genomic_DNA"/>
</dbReference>
<dbReference type="InterPro" id="IPR036779">
    <property type="entry name" value="LysM_dom_sf"/>
</dbReference>
<evidence type="ECO:0000259" key="3">
    <source>
        <dbReference type="PROSITE" id="PS51782"/>
    </source>
</evidence>
<dbReference type="SMART" id="SM00257">
    <property type="entry name" value="LysM"/>
    <property type="match status" value="2"/>
</dbReference>
<dbReference type="CDD" id="cd00118">
    <property type="entry name" value="LysM"/>
    <property type="match status" value="2"/>
</dbReference>
<dbReference type="PANTHER" id="PTHR21666:SF263">
    <property type="entry name" value="MUREIN HYDROLASE ACTIVATOR NLPD"/>
    <property type="match status" value="1"/>
</dbReference>
<feature type="region of interest" description="Disordered" evidence="2">
    <location>
        <begin position="317"/>
        <end position="352"/>
    </location>
</feature>
<dbReference type="InterPro" id="IPR016047">
    <property type="entry name" value="M23ase_b-sheet_dom"/>
</dbReference>
<feature type="domain" description="LysM" evidence="3">
    <location>
        <begin position="129"/>
        <end position="173"/>
    </location>
</feature>
<feature type="domain" description="LysM" evidence="3">
    <location>
        <begin position="239"/>
        <end position="282"/>
    </location>
</feature>
<dbReference type="Proteomes" id="UP000528286">
    <property type="component" value="Unassembled WGS sequence"/>
</dbReference>
<name>A0A7W6J562_9HYPH</name>
<reference evidence="4 5" key="1">
    <citation type="submission" date="2020-08" db="EMBL/GenBank/DDBJ databases">
        <title>Genomic Encyclopedia of Type Strains, Phase IV (KMG-IV): sequencing the most valuable type-strain genomes for metagenomic binning, comparative biology and taxonomic classification.</title>
        <authorList>
            <person name="Goeker M."/>
        </authorList>
    </citation>
    <scope>NUCLEOTIDE SEQUENCE [LARGE SCALE GENOMIC DNA]</scope>
    <source>
        <strain evidence="4 5">DSM 29853</strain>
    </source>
</reference>
<evidence type="ECO:0000256" key="2">
    <source>
        <dbReference type="SAM" id="MobiDB-lite"/>
    </source>
</evidence>
<evidence type="ECO:0000256" key="1">
    <source>
        <dbReference type="ARBA" id="ARBA00038420"/>
    </source>
</evidence>
<protein>
    <submittedName>
        <fullName evidence="4">Murein DD-endopeptidase MepM/ murein hydrolase activator NlpD</fullName>
    </submittedName>
</protein>
<evidence type="ECO:0000313" key="5">
    <source>
        <dbReference type="Proteomes" id="UP000528286"/>
    </source>
</evidence>
<proteinExistence type="inferred from homology"/>
<dbReference type="SUPFAM" id="SSF51261">
    <property type="entry name" value="Duplicated hybrid motif"/>
    <property type="match status" value="1"/>
</dbReference>